<dbReference type="OrthoDB" id="2589819at2759"/>
<dbReference type="InterPro" id="IPR025494">
    <property type="entry name" value="DUF4385"/>
</dbReference>
<dbReference type="InParanoid" id="A0A218Z254"/>
<comment type="caution">
    <text evidence="2">The sequence shown here is derived from an EMBL/GenBank/DDBJ whole genome shotgun (WGS) entry which is preliminary data.</text>
</comment>
<dbReference type="Pfam" id="PF14328">
    <property type="entry name" value="DUF4385"/>
    <property type="match status" value="1"/>
</dbReference>
<dbReference type="AlphaFoldDB" id="A0A218Z254"/>
<accession>A0A218Z254</accession>
<evidence type="ECO:0000313" key="2">
    <source>
        <dbReference type="EMBL" id="OWP02161.1"/>
    </source>
</evidence>
<protein>
    <recommendedName>
        <fullName evidence="4">DUF4385 domain-containing protein</fullName>
    </recommendedName>
</protein>
<evidence type="ECO:0008006" key="4">
    <source>
        <dbReference type="Google" id="ProtNLM"/>
    </source>
</evidence>
<evidence type="ECO:0000313" key="3">
    <source>
        <dbReference type="Proteomes" id="UP000242519"/>
    </source>
</evidence>
<name>A0A218Z254_9HELO</name>
<sequence>MSTIMNQFTLPSRSHRMTYRIGRGEQGVLTFEPYKSYILPHWRFRTVSVAQNSSQILWGKFLEFYELEDFVGMDMTRKFIQMGMTRSKRYANYKGGRKYVDGKEKGMKNEKSTGHDGKKEKEEASQIFREVWERCKDHEGYQRLKKDFLQEQKKWLLKHEAEDDA</sequence>
<feature type="region of interest" description="Disordered" evidence="1">
    <location>
        <begin position="101"/>
        <end position="122"/>
    </location>
</feature>
<keyword evidence="3" id="KW-1185">Reference proteome</keyword>
<gene>
    <name evidence="2" type="ORF">B2J93_3593</name>
</gene>
<reference evidence="2 3" key="1">
    <citation type="submission" date="2017-04" db="EMBL/GenBank/DDBJ databases">
        <title>Draft genome sequence of Marssonina coronaria NL1: causal agent of apple blotch.</title>
        <authorList>
            <person name="Cheng Q."/>
        </authorList>
    </citation>
    <scope>NUCLEOTIDE SEQUENCE [LARGE SCALE GENOMIC DNA]</scope>
    <source>
        <strain evidence="2 3">NL1</strain>
    </source>
</reference>
<dbReference type="EMBL" id="MZNU01000247">
    <property type="protein sequence ID" value="OWP02161.1"/>
    <property type="molecule type" value="Genomic_DNA"/>
</dbReference>
<proteinExistence type="predicted"/>
<dbReference type="Proteomes" id="UP000242519">
    <property type="component" value="Unassembled WGS sequence"/>
</dbReference>
<organism evidence="2 3">
    <name type="scientific">Diplocarpon coronariae</name>
    <dbReference type="NCBI Taxonomy" id="2795749"/>
    <lineage>
        <taxon>Eukaryota</taxon>
        <taxon>Fungi</taxon>
        <taxon>Dikarya</taxon>
        <taxon>Ascomycota</taxon>
        <taxon>Pezizomycotina</taxon>
        <taxon>Leotiomycetes</taxon>
        <taxon>Helotiales</taxon>
        <taxon>Drepanopezizaceae</taxon>
        <taxon>Diplocarpon</taxon>
    </lineage>
</organism>
<evidence type="ECO:0000256" key="1">
    <source>
        <dbReference type="SAM" id="MobiDB-lite"/>
    </source>
</evidence>